<dbReference type="InterPro" id="IPR044024">
    <property type="entry name" value="aRib"/>
</dbReference>
<evidence type="ECO:0000256" key="2">
    <source>
        <dbReference type="SAM" id="MobiDB-lite"/>
    </source>
</evidence>
<dbReference type="EMBL" id="AP023349">
    <property type="protein sequence ID" value="BCJ10326.1"/>
    <property type="molecule type" value="Genomic_DNA"/>
</dbReference>
<dbReference type="NCBIfam" id="NF033510">
    <property type="entry name" value="Ca_tandemer"/>
    <property type="match status" value="3"/>
</dbReference>
<evidence type="ECO:0000259" key="3">
    <source>
        <dbReference type="Pfam" id="PF17936"/>
    </source>
</evidence>
<feature type="compositionally biased region" description="Polar residues" evidence="2">
    <location>
        <begin position="1901"/>
        <end position="1914"/>
    </location>
</feature>
<keyword evidence="1" id="KW-0732">Signal</keyword>
<feature type="domain" description="Bacterial Ig" evidence="3">
    <location>
        <begin position="1910"/>
        <end position="1974"/>
    </location>
</feature>
<evidence type="ECO:0000259" key="4">
    <source>
        <dbReference type="Pfam" id="PF18938"/>
    </source>
</evidence>
<dbReference type="Gene3D" id="3.10.20.890">
    <property type="match status" value="1"/>
</dbReference>
<feature type="region of interest" description="Disordered" evidence="2">
    <location>
        <begin position="1964"/>
        <end position="2035"/>
    </location>
</feature>
<feature type="domain" description="Bacterial Ig" evidence="3">
    <location>
        <begin position="1819"/>
        <end position="1883"/>
    </location>
</feature>
<reference evidence="6" key="1">
    <citation type="submission" date="2020-08" db="EMBL/GenBank/DDBJ databases">
        <title>Complete genome sequence of Streptococcus mitis strain Nm-65.</title>
        <authorList>
            <person name="Tabata A."/>
            <person name="Ohkuni H."/>
            <person name="Nagamune H."/>
        </authorList>
    </citation>
    <scope>NUCLEOTIDE SEQUENCE [LARGE SCALE GENOMIC DNA]</scope>
    <source>
        <strain evidence="6">Nm-65</strain>
    </source>
</reference>
<dbReference type="Pfam" id="PF17936">
    <property type="entry name" value="Big_6"/>
    <property type="match status" value="2"/>
</dbReference>
<dbReference type="Pfam" id="PF18938">
    <property type="entry name" value="aRib"/>
    <property type="match status" value="1"/>
</dbReference>
<gene>
    <name evidence="5" type="ORF">SMNM65_07580</name>
</gene>
<evidence type="ECO:0000313" key="5">
    <source>
        <dbReference type="EMBL" id="BCJ10326.1"/>
    </source>
</evidence>
<accession>A0A7G1IY87</accession>
<name>A0A7G1IY87_STRMT</name>
<proteinExistence type="predicted"/>
<dbReference type="InterPro" id="IPR013783">
    <property type="entry name" value="Ig-like_fold"/>
</dbReference>
<feature type="domain" description="Atypical Rib" evidence="4">
    <location>
        <begin position="1639"/>
        <end position="1685"/>
    </location>
</feature>
<feature type="compositionally biased region" description="Polar residues" evidence="2">
    <location>
        <begin position="1992"/>
        <end position="2005"/>
    </location>
</feature>
<sequence>MGGNFVGDAFWFYPPRDLLYNVGRSYPVGVVSDAYYERYEKKAGATGTLSHNSNNFTRVGERYTVPLERLASNSYQDSGSQGLWGNAGGLFQMSGGPTRDEQRQQMLKKLENNEDLNRIIRLNNNPKGPYPSGSYSHILTISKGQNFAYKYHVKMRLKDDVTAEQARTAGAMAVSAKAGAGTTAYEAYVYAARGTRLVTKPDAQIDPIQGLTVTKTVGDTLGDPNDPANSGYVRHKENKSFPGGMTWSWQNGVKPTSTAKAGVFKYKVIATYQDGTTSEDKGSGSDGTVTLIVRPTAPTITTAPQYSGTLVSTDRVISGTGAAGATVKVTLQDGTTGTTTVNNQGKWTYTLKANEKLTQNTKSDATIKADNAISVTQTQNGAESEASTVNVQLAKAISIDTPVQAGREITVSVAHDTGRFYVQVYNNRNDQRAAYEYGVKQENGRWVLETGSDKTDLVEVNTNNVSDKKFTLRIKDANKKTNFPFKITANSVVKVRSHHINNKNNPANPANDPDGGWVTASPATNTNPTITVKAPNTRNYTADGSLTMAGLKNLVTVADAEDDANKTVGNTVSDNLNVTIRKGNETVTLSGNEYLKKGDYTLTYTTTDAAGVRVEKTHTITVSSLAESKGTSITYPVDTAKVVYGNSDVTNGNFTPAIKQTFANKLTEVNRGNNNLPTINGTGVTFAPGTTNDKAKVVVATFPDGSTLDISHDKVAKPAAPTITPSANFEGDLGSTERSISGTGIAGATVKIALQDGKTGEATVGSDGRWTYNLKAGETLKQNYKQDATTKATSPVSVKQVANGIESAATTANVRLGYVISFDTPVQAGRDITVRVPHDGAKFYVVIAGKEGRYEYGLTKTASGWQLTEPNGATTTEVTEEAGANASEKVVKLHIKDSNKKTNIPYTIPSATRSIMARMHYDNSAGNPSGGWVFAPDATNTNPTITVKAPNTRNYTADGSLTMAGLKNLVTVGDAEDDANKTVGNTVSDNLNVTIRKGNETVTLSGNEYLKKGEYTLTYTTTDAAGVSVTKEHTITVSSLAESKGTSITYPVDTAKVVYGNSDVTNGNFTPAIKQTFANKLTEVNRGNNNLPTINGTGVTFAPGTTNDKAKVVVATFPDGSTLDISHDKVAKPAAPTITPSANFEGDLGSTERSISGTGIAGATVKIALQDGKTGEATVGSDGRWTYNLKAGETLKQNYKQDATTKATSPVSVKQVANGIESAATTANVRLGYVISFDTPVQAGRDITVRVPHDGAKFYVVIAGKEGRYEYGLTKTASGWQLTEPNGATTTEVTEEAGANASEKVVKLHIKDSNKKTNIPYTIPSATRSIMARMHYDNSAGNPSGGWVFAPDATNTNPTITVKAPNTRNYTADGSLTMAGLKNLVTVADAEDDANKTVGNTVSDNLNVTIRKGNETVTLSGNEYLKKGDYTLTYTTTDAAGVRVEKTHNITVSSIPEVSIKAAKDATAQGIVPTTESNKVINSVTIPSNQPQPISKVLKDNGRITEVDGEKVATVVLTYSDNSTKEVTVPVLEVKPIDIVTTFNEKDNTVTIKPNTTVEINDRLQFGIRGKSMALTKTASGYTNSVNDRTITVNQDGSITITLVGEEKFQAGDRIVTRHESNKNGKVDSYETEAFSGLKPVEKVPVINLTNLTPKEKEDVKAAVKKANPSVNTAELEVAANGDVTYRHKGAGVGTSDPTPEIRLNGNVIKKPSVPEIKTSLEGKANTNTPVEVEVKSDAGTTVKLYDVTGKEIGSATADSNGTARITVSEKIPVGNVTAKAVSPEGVNSELSAPKKATDTTKPNAPEITSDLTGKANTNSPVTVSVKAEPGSTVKLYDKDNHEIGTGTAGDDGVATITVANNIPVGDVTAKATDASGNVSDPSAPKGATDTTKPNAPEITSDLTGKANTNSPVTVSVKAEPGSTVKLYDKDNHEIGTGTAGDDGVATITVANNIPVGDVTAKATDASGNVSDPSAPKGATDTTKPNAPEITSDLTGKANTNSPVTVSVKAEPGSTVKLYDKDNHEIGTGTAGDDG</sequence>
<feature type="region of interest" description="Disordered" evidence="2">
    <location>
        <begin position="1873"/>
        <end position="1914"/>
    </location>
</feature>
<dbReference type="InterPro" id="IPR041498">
    <property type="entry name" value="Big_6"/>
</dbReference>
<organism evidence="5 6">
    <name type="scientific">Streptococcus mitis</name>
    <dbReference type="NCBI Taxonomy" id="28037"/>
    <lineage>
        <taxon>Bacteria</taxon>
        <taxon>Bacillati</taxon>
        <taxon>Bacillota</taxon>
        <taxon>Bacilli</taxon>
        <taxon>Lactobacillales</taxon>
        <taxon>Streptococcaceae</taxon>
        <taxon>Streptococcus</taxon>
        <taxon>Streptococcus mitis group</taxon>
    </lineage>
</organism>
<evidence type="ECO:0000313" key="6">
    <source>
        <dbReference type="Proteomes" id="UP000516106"/>
    </source>
</evidence>
<evidence type="ECO:0000256" key="1">
    <source>
        <dbReference type="ARBA" id="ARBA00022729"/>
    </source>
</evidence>
<dbReference type="Gene3D" id="2.60.40.10">
    <property type="entry name" value="Immunoglobulins"/>
    <property type="match status" value="7"/>
</dbReference>
<feature type="region of interest" description="Disordered" evidence="2">
    <location>
        <begin position="1783"/>
        <end position="1823"/>
    </location>
</feature>
<dbReference type="Proteomes" id="UP000516106">
    <property type="component" value="Chromosome"/>
</dbReference>
<feature type="compositionally biased region" description="Polar residues" evidence="2">
    <location>
        <begin position="1810"/>
        <end position="1823"/>
    </location>
</feature>
<protein>
    <recommendedName>
        <fullName evidence="7">Surface anchored protein</fullName>
    </recommendedName>
</protein>
<evidence type="ECO:0008006" key="7">
    <source>
        <dbReference type="Google" id="ProtNLM"/>
    </source>
</evidence>